<proteinExistence type="predicted"/>
<dbReference type="RefSeq" id="WP_344555901.1">
    <property type="nucleotide sequence ID" value="NZ_BAAANS010000044.1"/>
</dbReference>
<sequence length="182" mass="19300">MGWVRWLGPTWPWRVAGGFAALWLAGTAVATWLLLGGPAVAMSGLLGPTGSYVATHCYEEVESTDVSCEGRYTPSSPVGAPSRPMTLRGAADSRVGGRLDVREVNGRAYQPSPVTAGEYLAFAGWMAATLGMPAVWLLVSARKGSTEGGDGYVFAWLASLFLMCVLGVVLFPVFWLLSVIRG</sequence>
<keyword evidence="1" id="KW-1133">Transmembrane helix</keyword>
<feature type="transmembrane region" description="Helical" evidence="1">
    <location>
        <begin position="15"/>
        <end position="35"/>
    </location>
</feature>
<keyword evidence="1" id="KW-0812">Transmembrane</keyword>
<organism evidence="2 3">
    <name type="scientific">Kitasatospora saccharophila</name>
    <dbReference type="NCBI Taxonomy" id="407973"/>
    <lineage>
        <taxon>Bacteria</taxon>
        <taxon>Bacillati</taxon>
        <taxon>Actinomycetota</taxon>
        <taxon>Actinomycetes</taxon>
        <taxon>Kitasatosporales</taxon>
        <taxon>Streptomycetaceae</taxon>
        <taxon>Kitasatospora</taxon>
    </lineage>
</organism>
<comment type="caution">
    <text evidence="2">The sequence shown here is derived from an EMBL/GenBank/DDBJ whole genome shotgun (WGS) entry which is preliminary data.</text>
</comment>
<evidence type="ECO:0000313" key="2">
    <source>
        <dbReference type="EMBL" id="GAA2112934.1"/>
    </source>
</evidence>
<dbReference type="Proteomes" id="UP001500897">
    <property type="component" value="Unassembled WGS sequence"/>
</dbReference>
<reference evidence="2 3" key="1">
    <citation type="journal article" date="2019" name="Int. J. Syst. Evol. Microbiol.">
        <title>The Global Catalogue of Microorganisms (GCM) 10K type strain sequencing project: providing services to taxonomists for standard genome sequencing and annotation.</title>
        <authorList>
            <consortium name="The Broad Institute Genomics Platform"/>
            <consortium name="The Broad Institute Genome Sequencing Center for Infectious Disease"/>
            <person name="Wu L."/>
            <person name="Ma J."/>
        </authorList>
    </citation>
    <scope>NUCLEOTIDE SEQUENCE [LARGE SCALE GENOMIC DNA]</scope>
    <source>
        <strain evidence="2 3">JCM 14559</strain>
    </source>
</reference>
<accession>A0ABN2XIE6</accession>
<feature type="transmembrane region" description="Helical" evidence="1">
    <location>
        <begin position="151"/>
        <end position="177"/>
    </location>
</feature>
<dbReference type="EMBL" id="BAAANS010000044">
    <property type="protein sequence ID" value="GAA2112934.1"/>
    <property type="molecule type" value="Genomic_DNA"/>
</dbReference>
<feature type="transmembrane region" description="Helical" evidence="1">
    <location>
        <begin position="119"/>
        <end position="139"/>
    </location>
</feature>
<keyword evidence="3" id="KW-1185">Reference proteome</keyword>
<name>A0ABN2XIE6_9ACTN</name>
<evidence type="ECO:0000313" key="3">
    <source>
        <dbReference type="Proteomes" id="UP001500897"/>
    </source>
</evidence>
<protein>
    <submittedName>
        <fullName evidence="2">Uncharacterized protein</fullName>
    </submittedName>
</protein>
<keyword evidence="1" id="KW-0472">Membrane</keyword>
<gene>
    <name evidence="2" type="ORF">GCM10009759_56170</name>
</gene>
<evidence type="ECO:0000256" key="1">
    <source>
        <dbReference type="SAM" id="Phobius"/>
    </source>
</evidence>